<comment type="caution">
    <text evidence="3">The sequence shown here is derived from an EMBL/GenBank/DDBJ whole genome shotgun (WGS) entry which is preliminary data.</text>
</comment>
<evidence type="ECO:0000313" key="4">
    <source>
        <dbReference type="Proteomes" id="UP000321901"/>
    </source>
</evidence>
<dbReference type="OrthoDB" id="47652at2"/>
<keyword evidence="2" id="KW-1133">Transmembrane helix</keyword>
<dbReference type="InterPro" id="IPR003425">
    <property type="entry name" value="CCB3/YggT"/>
</dbReference>
<dbReference type="RefSeq" id="WP_147054807.1">
    <property type="nucleotide sequence ID" value="NZ_BJYL01000004.1"/>
</dbReference>
<dbReference type="PANTHER" id="PTHR33219">
    <property type="entry name" value="YLMG HOMOLOG PROTEIN 2, CHLOROPLASTIC"/>
    <property type="match status" value="1"/>
</dbReference>
<keyword evidence="4" id="KW-1185">Reference proteome</keyword>
<dbReference type="Pfam" id="PF02325">
    <property type="entry name" value="CCB3_YggT"/>
    <property type="match status" value="1"/>
</dbReference>
<gene>
    <name evidence="3" type="ORF">SLU01_04100</name>
</gene>
<feature type="transmembrane region" description="Helical" evidence="2">
    <location>
        <begin position="7"/>
        <end position="29"/>
    </location>
</feature>
<evidence type="ECO:0000256" key="2">
    <source>
        <dbReference type="SAM" id="Phobius"/>
    </source>
</evidence>
<sequence length="96" mass="11174">MIQAVDIFFGIVFRAINLYMILLIIYILMSWVPASRETKFGIFLGKITEPYLGFFRRFIPPLGMIDISPIVAIFVLNYLITRGVFEVYRLIMTSLM</sequence>
<accession>A0A511Z3S2</accession>
<feature type="transmembrane region" description="Helical" evidence="2">
    <location>
        <begin position="58"/>
        <end position="80"/>
    </location>
</feature>
<dbReference type="EMBL" id="BJYL01000004">
    <property type="protein sequence ID" value="GEN82098.1"/>
    <property type="molecule type" value="Genomic_DNA"/>
</dbReference>
<evidence type="ECO:0008006" key="5">
    <source>
        <dbReference type="Google" id="ProtNLM"/>
    </source>
</evidence>
<evidence type="ECO:0000256" key="1">
    <source>
        <dbReference type="ARBA" id="ARBA00010894"/>
    </source>
</evidence>
<keyword evidence="2" id="KW-0812">Transmembrane</keyword>
<dbReference type="PANTHER" id="PTHR33219:SF14">
    <property type="entry name" value="PROTEIN COFACTOR ASSEMBLY OF COMPLEX C SUBUNIT B CCB3, CHLOROPLASTIC-RELATED"/>
    <property type="match status" value="1"/>
</dbReference>
<keyword evidence="2" id="KW-0472">Membrane</keyword>
<dbReference type="GO" id="GO:0016020">
    <property type="term" value="C:membrane"/>
    <property type="evidence" value="ECO:0007669"/>
    <property type="project" value="InterPro"/>
</dbReference>
<protein>
    <recommendedName>
        <fullName evidence="5">YggT family protein</fullName>
    </recommendedName>
</protein>
<organism evidence="3 4">
    <name type="scientific">Sporosarcina luteola</name>
    <dbReference type="NCBI Taxonomy" id="582850"/>
    <lineage>
        <taxon>Bacteria</taxon>
        <taxon>Bacillati</taxon>
        <taxon>Bacillota</taxon>
        <taxon>Bacilli</taxon>
        <taxon>Bacillales</taxon>
        <taxon>Caryophanaceae</taxon>
        <taxon>Sporosarcina</taxon>
    </lineage>
</organism>
<comment type="similarity">
    <text evidence="1">Belongs to the YggT family.</text>
</comment>
<reference evidence="3 4" key="1">
    <citation type="submission" date="2019-07" db="EMBL/GenBank/DDBJ databases">
        <title>Whole genome shotgun sequence of Sporosarcina luteola NBRC 105378.</title>
        <authorList>
            <person name="Hosoyama A."/>
            <person name="Uohara A."/>
            <person name="Ohji S."/>
            <person name="Ichikawa N."/>
        </authorList>
    </citation>
    <scope>NUCLEOTIDE SEQUENCE [LARGE SCALE GENOMIC DNA]</scope>
    <source>
        <strain evidence="3 4">NBRC 105378</strain>
    </source>
</reference>
<dbReference type="Proteomes" id="UP000321901">
    <property type="component" value="Unassembled WGS sequence"/>
</dbReference>
<name>A0A511Z3S2_9BACL</name>
<dbReference type="AlphaFoldDB" id="A0A511Z3S2"/>
<evidence type="ECO:0000313" key="3">
    <source>
        <dbReference type="EMBL" id="GEN82098.1"/>
    </source>
</evidence>
<proteinExistence type="inferred from homology"/>